<comment type="caution">
    <text evidence="2">The sequence shown here is derived from an EMBL/GenBank/DDBJ whole genome shotgun (WGS) entry which is preliminary data.</text>
</comment>
<evidence type="ECO:0000313" key="2">
    <source>
        <dbReference type="EMBL" id="CAK7933167.1"/>
    </source>
</evidence>
<dbReference type="Gene3D" id="3.30.1520.10">
    <property type="entry name" value="Phox-like domain"/>
    <property type="match status" value="1"/>
</dbReference>
<feature type="region of interest" description="Disordered" evidence="1">
    <location>
        <begin position="189"/>
        <end position="236"/>
    </location>
</feature>
<dbReference type="Proteomes" id="UP001162060">
    <property type="component" value="Unassembled WGS sequence"/>
</dbReference>
<dbReference type="AlphaFoldDB" id="A0AAV1UHW0"/>
<feature type="compositionally biased region" description="Basic residues" evidence="1">
    <location>
        <begin position="220"/>
        <end position="229"/>
    </location>
</feature>
<protein>
    <recommendedName>
        <fullName evidence="4">PX domain-containing protein</fullName>
    </recommendedName>
</protein>
<evidence type="ECO:0008006" key="4">
    <source>
        <dbReference type="Google" id="ProtNLM"/>
    </source>
</evidence>
<evidence type="ECO:0000256" key="1">
    <source>
        <dbReference type="SAM" id="MobiDB-lite"/>
    </source>
</evidence>
<evidence type="ECO:0000313" key="3">
    <source>
        <dbReference type="Proteomes" id="UP001162060"/>
    </source>
</evidence>
<dbReference type="SUPFAM" id="SSF64268">
    <property type="entry name" value="PX domain"/>
    <property type="match status" value="1"/>
</dbReference>
<proteinExistence type="predicted"/>
<organism evidence="2 3">
    <name type="scientific">Peronospora matthiolae</name>
    <dbReference type="NCBI Taxonomy" id="2874970"/>
    <lineage>
        <taxon>Eukaryota</taxon>
        <taxon>Sar</taxon>
        <taxon>Stramenopiles</taxon>
        <taxon>Oomycota</taxon>
        <taxon>Peronosporomycetes</taxon>
        <taxon>Peronosporales</taxon>
        <taxon>Peronosporaceae</taxon>
        <taxon>Peronospora</taxon>
    </lineage>
</organism>
<gene>
    <name evidence="2" type="ORF">PM001_LOCUS18317</name>
</gene>
<name>A0AAV1UHW0_9STRA</name>
<dbReference type="EMBL" id="CAKLBY020000193">
    <property type="protein sequence ID" value="CAK7933167.1"/>
    <property type="molecule type" value="Genomic_DNA"/>
</dbReference>
<dbReference type="GO" id="GO:0035091">
    <property type="term" value="F:phosphatidylinositol binding"/>
    <property type="evidence" value="ECO:0007669"/>
    <property type="project" value="InterPro"/>
</dbReference>
<reference evidence="2" key="1">
    <citation type="submission" date="2024-01" db="EMBL/GenBank/DDBJ databases">
        <authorList>
            <person name="Webb A."/>
        </authorList>
    </citation>
    <scope>NUCLEOTIDE SEQUENCE</scope>
    <source>
        <strain evidence="2">Pm1</strain>
    </source>
</reference>
<feature type="compositionally biased region" description="Polar residues" evidence="1">
    <location>
        <begin position="195"/>
        <end position="214"/>
    </location>
</feature>
<accession>A0AAV1UHW0</accession>
<dbReference type="InterPro" id="IPR036871">
    <property type="entry name" value="PX_dom_sf"/>
</dbReference>
<sequence>MTVGSYSTPVINFSACYRKRACSIDLPHSTAWLEHLELSVRSVISTDGSRRGRKVQYQVQATYTPPCSQDPELVWTVSRPFEAYRLFRKQLLQKLQRGHVCPAECKWIHAVVKNHFPKPNLLPIYSSRLVEARRLALTRLLRMIQASLVNRGNQGCNVLVHSVCHAFTTFIVGDNIKLPDAIMTMCERGSDQSTRDSSTSLMSGCSDEASSSEDVSPEGRRKHESGRRHCQSESGQ</sequence>